<dbReference type="Pfam" id="PF08355">
    <property type="entry name" value="EF_assoc_1"/>
    <property type="match status" value="1"/>
</dbReference>
<dbReference type="Pfam" id="PF00071">
    <property type="entry name" value="Ras"/>
    <property type="match status" value="2"/>
</dbReference>
<dbReference type="FunFam" id="1.10.238.10:FF:000011">
    <property type="entry name" value="Mitochondrial Rho GTPase"/>
    <property type="match status" value="1"/>
</dbReference>
<dbReference type="InterPro" id="IPR001806">
    <property type="entry name" value="Small_GTPase"/>
</dbReference>
<accession>A0A1R3KL76</accession>
<evidence type="ECO:0000256" key="4">
    <source>
        <dbReference type="ARBA" id="ARBA00022723"/>
    </source>
</evidence>
<evidence type="ECO:0000313" key="18">
    <source>
        <dbReference type="EMBL" id="OMP07831.1"/>
    </source>
</evidence>
<dbReference type="Gene3D" id="1.10.238.10">
    <property type="entry name" value="EF-hand"/>
    <property type="match status" value="2"/>
</dbReference>
<dbReference type="Gramene" id="OMP07831">
    <property type="protein sequence ID" value="OMP07831"/>
    <property type="gene ID" value="CCACVL1_01210"/>
</dbReference>
<dbReference type="GO" id="GO:0005509">
    <property type="term" value="F:calcium ion binding"/>
    <property type="evidence" value="ECO:0007669"/>
    <property type="project" value="EnsemblPlants"/>
</dbReference>
<evidence type="ECO:0000313" key="19">
    <source>
        <dbReference type="Proteomes" id="UP000188268"/>
    </source>
</evidence>
<keyword evidence="7 14" id="KW-1000">Mitochondrion outer membrane</keyword>
<dbReference type="Proteomes" id="UP000188268">
    <property type="component" value="Unassembled WGS sequence"/>
</dbReference>
<keyword evidence="3 15" id="KW-0812">Transmembrane</keyword>
<dbReference type="EC" id="3.6.5.-" evidence="14"/>
<keyword evidence="6 14" id="KW-0547">Nucleotide-binding</keyword>
<organism evidence="18 19">
    <name type="scientific">Corchorus capsularis</name>
    <name type="common">Jute</name>
    <dbReference type="NCBI Taxonomy" id="210143"/>
    <lineage>
        <taxon>Eukaryota</taxon>
        <taxon>Viridiplantae</taxon>
        <taxon>Streptophyta</taxon>
        <taxon>Embryophyta</taxon>
        <taxon>Tracheophyta</taxon>
        <taxon>Spermatophyta</taxon>
        <taxon>Magnoliopsida</taxon>
        <taxon>eudicotyledons</taxon>
        <taxon>Gunneridae</taxon>
        <taxon>Pentapetalae</taxon>
        <taxon>rosids</taxon>
        <taxon>malvids</taxon>
        <taxon>Malvales</taxon>
        <taxon>Malvaceae</taxon>
        <taxon>Grewioideae</taxon>
        <taxon>Apeibeae</taxon>
        <taxon>Corchorus</taxon>
    </lineage>
</organism>
<protein>
    <recommendedName>
        <fullName evidence="14">Mitochondrial Rho GTPase</fullName>
        <ecNumber evidence="14">3.6.5.-</ecNumber>
    </recommendedName>
</protein>
<evidence type="ECO:0000259" key="16">
    <source>
        <dbReference type="PROSITE" id="PS50222"/>
    </source>
</evidence>
<dbReference type="SUPFAM" id="SSF52540">
    <property type="entry name" value="P-loop containing nucleoside triphosphate hydrolases"/>
    <property type="match status" value="2"/>
</dbReference>
<dbReference type="GO" id="GO:0009737">
    <property type="term" value="P:response to abscisic acid"/>
    <property type="evidence" value="ECO:0007669"/>
    <property type="project" value="EnsemblPlants"/>
</dbReference>
<dbReference type="SUPFAM" id="SSF47473">
    <property type="entry name" value="EF-hand"/>
    <property type="match status" value="1"/>
</dbReference>
<keyword evidence="9 14" id="KW-0106">Calcium</keyword>
<gene>
    <name evidence="18" type="ORF">CCACVL1_01210</name>
</gene>
<dbReference type="EMBL" id="AWWV01004163">
    <property type="protein sequence ID" value="OMP07831.1"/>
    <property type="molecule type" value="Genomic_DNA"/>
</dbReference>
<dbReference type="Pfam" id="PF08356">
    <property type="entry name" value="EF_assoc_2"/>
    <property type="match status" value="1"/>
</dbReference>
<dbReference type="OrthoDB" id="10020961at2759"/>
<dbReference type="GO" id="GO:0005525">
    <property type="term" value="F:GTP binding"/>
    <property type="evidence" value="ECO:0007669"/>
    <property type="project" value="UniProtKB-KW"/>
</dbReference>
<dbReference type="Gene3D" id="3.40.50.300">
    <property type="entry name" value="P-loop containing nucleotide triphosphate hydrolases"/>
    <property type="match status" value="2"/>
</dbReference>
<evidence type="ECO:0000256" key="6">
    <source>
        <dbReference type="ARBA" id="ARBA00022741"/>
    </source>
</evidence>
<dbReference type="PANTHER" id="PTHR46819">
    <property type="entry name" value="EF-HAND CALCIUM-BINDING DOMAIN-CONTAINING PROTEIN 7"/>
    <property type="match status" value="1"/>
</dbReference>
<evidence type="ECO:0000256" key="10">
    <source>
        <dbReference type="ARBA" id="ARBA00022989"/>
    </source>
</evidence>
<evidence type="ECO:0000256" key="15">
    <source>
        <dbReference type="SAM" id="Phobius"/>
    </source>
</evidence>
<keyword evidence="8 14" id="KW-0378">Hydrolase</keyword>
<evidence type="ECO:0000256" key="3">
    <source>
        <dbReference type="ARBA" id="ARBA00022692"/>
    </source>
</evidence>
<dbReference type="InterPro" id="IPR020860">
    <property type="entry name" value="MIRO_dom"/>
</dbReference>
<evidence type="ECO:0000256" key="2">
    <source>
        <dbReference type="ARBA" id="ARBA00007981"/>
    </source>
</evidence>
<sequence length="641" mass="70996">MPSRSAAGVRTGVRVVVAGDRGTGKSSLISAAASDSFPESVQPVLPVNRLPADFYPDGVPVTIVDTSSGMESRVKLIDELKRADAVVLTYACDQPMTLSRLSTFWLPELRKLELKVPVIVVGCKLDLRDERQPMNLEQVMAPIMQQFREIETCIECSSATLIQVPDVFFYAQKAVLHPTSPLFDQENQILKPRCIRALKRIFMLCDIDMDGVLSDAELNEFQVKCFNAPLQPAEIVGVKRVVQERIRGGVNDLGLTLDGFLFLHALFIEKGRLETTWAVLRKFGYDDDLKLRDDILPIPTKHAPDQSVELTNEAVDYLRGIFRLYDIDNDGSLQASEVDDIFATAPESPWSVSPYADAAERTPLGNLTLNGFLSEWALMTNLDPSSSLANLICIGYGGNPSSALRVTRKRSADRKKQRTDRNVFHCYVFGPKRSGKSALLNSFLGRPFSINYTPTNGVHYATNVVEQIGGTQKTLIMQEIPEDGFKKFLSNKECLAACDVAVFLYDSSDEYSWKRSRELLLDVARVGEESGYGVPCLLIAAKDDLDAFPMALQNAARVTQQLGMEAPIPVGVKLRDPKDIFSRIIMAAEHPHMSNPETEKGKKRKQYRQLVNSSLMFVSVGAAVAVVGLAAYRAYAARKNT</sequence>
<keyword evidence="13 14" id="KW-0472">Membrane</keyword>
<reference evidence="18 19" key="1">
    <citation type="submission" date="2013-09" db="EMBL/GenBank/DDBJ databases">
        <title>Corchorus capsularis genome sequencing.</title>
        <authorList>
            <person name="Alam M."/>
            <person name="Haque M.S."/>
            <person name="Islam M.S."/>
            <person name="Emdad E.M."/>
            <person name="Islam M.M."/>
            <person name="Ahmed B."/>
            <person name="Halim A."/>
            <person name="Hossen Q.M.M."/>
            <person name="Hossain M.Z."/>
            <person name="Ahmed R."/>
            <person name="Khan M.M."/>
            <person name="Islam R."/>
            <person name="Rashid M.M."/>
            <person name="Khan S.A."/>
            <person name="Rahman M.S."/>
            <person name="Alam M."/>
        </authorList>
    </citation>
    <scope>NUCLEOTIDE SEQUENCE [LARGE SCALE GENOMIC DNA]</scope>
    <source>
        <strain evidence="19">cv. CVL-1</strain>
        <tissue evidence="18">Whole seedling</tissue>
    </source>
</reference>
<dbReference type="GO" id="GO:0005741">
    <property type="term" value="C:mitochondrial outer membrane"/>
    <property type="evidence" value="ECO:0007669"/>
    <property type="project" value="UniProtKB-SubCell"/>
</dbReference>
<name>A0A1R3KL76_COCAP</name>
<dbReference type="AlphaFoldDB" id="A0A1R3KL76"/>
<dbReference type="SMART" id="SM00175">
    <property type="entry name" value="RAB"/>
    <property type="match status" value="1"/>
</dbReference>
<dbReference type="InterPro" id="IPR011992">
    <property type="entry name" value="EF-hand-dom_pair"/>
</dbReference>
<feature type="domain" description="EF-hand" evidence="16">
    <location>
        <begin position="313"/>
        <end position="348"/>
    </location>
</feature>
<keyword evidence="10 15" id="KW-1133">Transmembrane helix</keyword>
<dbReference type="InterPro" id="IPR018247">
    <property type="entry name" value="EF_Hand_1_Ca_BS"/>
</dbReference>
<dbReference type="SMART" id="SM00174">
    <property type="entry name" value="RHO"/>
    <property type="match status" value="1"/>
</dbReference>
<evidence type="ECO:0000256" key="8">
    <source>
        <dbReference type="ARBA" id="ARBA00022801"/>
    </source>
</evidence>
<dbReference type="GO" id="GO:0003924">
    <property type="term" value="F:GTPase activity"/>
    <property type="evidence" value="ECO:0007669"/>
    <property type="project" value="EnsemblPlants"/>
</dbReference>
<keyword evidence="4" id="KW-0479">Metal-binding</keyword>
<evidence type="ECO:0000256" key="12">
    <source>
        <dbReference type="ARBA" id="ARBA00023134"/>
    </source>
</evidence>
<dbReference type="FunFam" id="3.40.50.300:FF:000935">
    <property type="entry name" value="Mitochondrial Rho GTPase"/>
    <property type="match status" value="1"/>
</dbReference>
<proteinExistence type="inferred from homology"/>
<dbReference type="InterPro" id="IPR013566">
    <property type="entry name" value="EF_hand_assoc_1"/>
</dbReference>
<dbReference type="STRING" id="210143.A0A1R3KL76"/>
<dbReference type="FunFam" id="3.40.50.300:FF:000553">
    <property type="entry name" value="Mitochondrial Rho GTPase"/>
    <property type="match status" value="1"/>
</dbReference>
<keyword evidence="5" id="KW-0677">Repeat</keyword>
<comment type="similarity">
    <text evidence="2 14">Belongs to the mitochondrial Rho GTPase family.</text>
</comment>
<dbReference type="PRINTS" id="PR00449">
    <property type="entry name" value="RASTRNSFRMNG"/>
</dbReference>
<evidence type="ECO:0000256" key="7">
    <source>
        <dbReference type="ARBA" id="ARBA00022787"/>
    </source>
</evidence>
<comment type="caution">
    <text evidence="18">The sequence shown here is derived from an EMBL/GenBank/DDBJ whole genome shotgun (WGS) entry which is preliminary data.</text>
</comment>
<dbReference type="FunFam" id="1.10.238.10:FF:000212">
    <property type="entry name" value="Mitochondrial Rho GTPase"/>
    <property type="match status" value="1"/>
</dbReference>
<dbReference type="InterPro" id="IPR013567">
    <property type="entry name" value="EF_hand_assoc_2"/>
</dbReference>
<keyword evidence="11 14" id="KW-0496">Mitochondrion</keyword>
<keyword evidence="19" id="KW-1185">Reference proteome</keyword>
<evidence type="ECO:0000256" key="9">
    <source>
        <dbReference type="ARBA" id="ARBA00022837"/>
    </source>
</evidence>
<dbReference type="OMA" id="FWFAQKA"/>
<dbReference type="PANTHER" id="PTHR46819:SF1">
    <property type="entry name" value="EF-HAND CALCIUM-BINDING DOMAIN-CONTAINING PROTEIN 7"/>
    <property type="match status" value="1"/>
</dbReference>
<feature type="domain" description="Miro" evidence="17">
    <location>
        <begin position="421"/>
        <end position="590"/>
    </location>
</feature>
<dbReference type="InterPro" id="IPR002048">
    <property type="entry name" value="EF_hand_dom"/>
</dbReference>
<dbReference type="InterPro" id="IPR052266">
    <property type="entry name" value="Miro-EF-hand_domain"/>
</dbReference>
<feature type="domain" description="Miro" evidence="17">
    <location>
        <begin position="10"/>
        <end position="177"/>
    </location>
</feature>
<dbReference type="PROSITE" id="PS51423">
    <property type="entry name" value="MIRO"/>
    <property type="match status" value="2"/>
</dbReference>
<evidence type="ECO:0000256" key="5">
    <source>
        <dbReference type="ARBA" id="ARBA00022737"/>
    </source>
</evidence>
<feature type="transmembrane region" description="Helical" evidence="15">
    <location>
        <begin position="615"/>
        <end position="635"/>
    </location>
</feature>
<evidence type="ECO:0000256" key="1">
    <source>
        <dbReference type="ARBA" id="ARBA00004200"/>
    </source>
</evidence>
<dbReference type="InterPro" id="IPR027417">
    <property type="entry name" value="P-loop_NTPase"/>
</dbReference>
<evidence type="ECO:0000256" key="11">
    <source>
        <dbReference type="ARBA" id="ARBA00023128"/>
    </source>
</evidence>
<evidence type="ECO:0000256" key="13">
    <source>
        <dbReference type="ARBA" id="ARBA00023136"/>
    </source>
</evidence>
<comment type="subcellular location">
    <subcellularLocation>
        <location evidence="1 14">Mitochondrion outer membrane</location>
        <topology evidence="1 14">Single-pass type IV membrane protein</topology>
    </subcellularLocation>
</comment>
<dbReference type="PROSITE" id="PS50222">
    <property type="entry name" value="EF_HAND_2"/>
    <property type="match status" value="1"/>
</dbReference>
<dbReference type="PIRSF" id="PIRSF037488">
    <property type="entry name" value="Mt_Rho_GTPase"/>
    <property type="match status" value="1"/>
</dbReference>
<dbReference type="GO" id="GO:0007005">
    <property type="term" value="P:mitochondrion organization"/>
    <property type="evidence" value="ECO:0007669"/>
    <property type="project" value="InterPro"/>
</dbReference>
<dbReference type="InterPro" id="IPR021181">
    <property type="entry name" value="Miro"/>
</dbReference>
<dbReference type="PROSITE" id="PS00018">
    <property type="entry name" value="EF_HAND_1"/>
    <property type="match status" value="2"/>
</dbReference>
<keyword evidence="12 14" id="KW-0342">GTP-binding</keyword>
<dbReference type="CDD" id="cd01892">
    <property type="entry name" value="Miro2"/>
    <property type="match status" value="1"/>
</dbReference>
<dbReference type="CDD" id="cd01893">
    <property type="entry name" value="Miro1"/>
    <property type="match status" value="1"/>
</dbReference>
<evidence type="ECO:0000256" key="14">
    <source>
        <dbReference type="PIRNR" id="PIRNR037488"/>
    </source>
</evidence>
<evidence type="ECO:0000259" key="17">
    <source>
        <dbReference type="PROSITE" id="PS51423"/>
    </source>
</evidence>